<dbReference type="Proteomes" id="UP000001258">
    <property type="component" value="Chromosome"/>
</dbReference>
<sequence length="218" mass="24976">MEGKLMMEFTWQIGIIVVITVVLLVGWVVYRLKEKKRYDVAKITIRDIDRMDGHEFEDYLFVLLAGLGYNETYQTKKSRDFGADLLFNDSSGARTVVQAKCLSDALGVKAIQEVFTAKVYYQAEKAIVITSTETISDPCRRLASAAEVKLIEREALQEIIALFKREQMKQAQDVIEAPPEKIKTTPEDSYVYPEQDQQVIRSGEFYYKKPSSFFKRSG</sequence>
<accession>Q9KFI0</accession>
<dbReference type="EMBL" id="BA000004">
    <property type="protein sequence ID" value="BAB04218.1"/>
    <property type="molecule type" value="Genomic_DNA"/>
</dbReference>
<dbReference type="GO" id="GO:0009307">
    <property type="term" value="P:DNA restriction-modification system"/>
    <property type="evidence" value="ECO:0007669"/>
    <property type="project" value="InterPro"/>
</dbReference>
<keyword evidence="4" id="KW-1185">Reference proteome</keyword>
<dbReference type="PANTHER" id="PTHR30015">
    <property type="entry name" value="MRR RESTRICTION SYSTEM PROTEIN"/>
    <property type="match status" value="1"/>
</dbReference>
<protein>
    <submittedName>
        <fullName evidence="3">BH0499 protein</fullName>
    </submittedName>
</protein>
<dbReference type="Pfam" id="PF04471">
    <property type="entry name" value="Mrr_cat"/>
    <property type="match status" value="1"/>
</dbReference>
<keyword evidence="1" id="KW-1133">Transmembrane helix</keyword>
<dbReference type="InterPro" id="IPR007560">
    <property type="entry name" value="Restrct_endonuc_IV_Mrr"/>
</dbReference>
<name>Q9KFI0_HALH5</name>
<dbReference type="InterPro" id="IPR011856">
    <property type="entry name" value="tRNA_endonuc-like_dom_sf"/>
</dbReference>
<dbReference type="Gene3D" id="3.40.1350.10">
    <property type="match status" value="1"/>
</dbReference>
<gene>
    <name evidence="3" type="ordered locus">BH0499</name>
</gene>
<dbReference type="HOGENOM" id="CLU_101688_0_1_9"/>
<dbReference type="GO" id="GO:0003677">
    <property type="term" value="F:DNA binding"/>
    <property type="evidence" value="ECO:0007669"/>
    <property type="project" value="InterPro"/>
</dbReference>
<dbReference type="GO" id="GO:0015666">
    <property type="term" value="F:restriction endodeoxyribonuclease activity"/>
    <property type="evidence" value="ECO:0007669"/>
    <property type="project" value="TreeGrafter"/>
</dbReference>
<evidence type="ECO:0000313" key="4">
    <source>
        <dbReference type="Proteomes" id="UP000001258"/>
    </source>
</evidence>
<dbReference type="AlphaFoldDB" id="Q9KFI0"/>
<dbReference type="SUPFAM" id="SSF52980">
    <property type="entry name" value="Restriction endonuclease-like"/>
    <property type="match status" value="1"/>
</dbReference>
<evidence type="ECO:0000259" key="2">
    <source>
        <dbReference type="Pfam" id="PF04471"/>
    </source>
</evidence>
<proteinExistence type="predicted"/>
<evidence type="ECO:0000256" key="1">
    <source>
        <dbReference type="SAM" id="Phobius"/>
    </source>
</evidence>
<dbReference type="STRING" id="272558.gene:10726352"/>
<evidence type="ECO:0000313" key="3">
    <source>
        <dbReference type="EMBL" id="BAB04218.1"/>
    </source>
</evidence>
<dbReference type="PANTHER" id="PTHR30015:SF6">
    <property type="entry name" value="SLL1429 PROTEIN"/>
    <property type="match status" value="1"/>
</dbReference>
<keyword evidence="1" id="KW-0472">Membrane</keyword>
<organism evidence="3 4">
    <name type="scientific">Halalkalibacterium halodurans (strain ATCC BAA-125 / DSM 18197 / FERM 7344 / JCM 9153 / C-125)</name>
    <name type="common">Bacillus halodurans</name>
    <dbReference type="NCBI Taxonomy" id="272558"/>
    <lineage>
        <taxon>Bacteria</taxon>
        <taxon>Bacillati</taxon>
        <taxon>Bacillota</taxon>
        <taxon>Bacilli</taxon>
        <taxon>Bacillales</taxon>
        <taxon>Bacillaceae</taxon>
        <taxon>Halalkalibacterium (ex Joshi et al. 2022)</taxon>
    </lineage>
</organism>
<dbReference type="KEGG" id="bha:BH0499"/>
<dbReference type="InterPro" id="IPR011335">
    <property type="entry name" value="Restrct_endonuc-II-like"/>
</dbReference>
<feature type="domain" description="Restriction endonuclease type IV Mrr" evidence="2">
    <location>
        <begin position="48"/>
        <end position="159"/>
    </location>
</feature>
<dbReference type="InterPro" id="IPR052906">
    <property type="entry name" value="Type_IV_Methyl-Rstrct_Enzyme"/>
</dbReference>
<keyword evidence="1" id="KW-0812">Transmembrane</keyword>
<dbReference type="PIR" id="C83712">
    <property type="entry name" value="C83712"/>
</dbReference>
<feature type="transmembrane region" description="Helical" evidence="1">
    <location>
        <begin position="12"/>
        <end position="30"/>
    </location>
</feature>
<dbReference type="eggNOG" id="COG1787">
    <property type="taxonomic scope" value="Bacteria"/>
</dbReference>
<reference evidence="3 4" key="1">
    <citation type="journal article" date="2000" name="Nucleic Acids Res.">
        <title>Complete genome sequence of the alkaliphilic bacterium Bacillus halodurans and genomic sequence comparison with Bacillus subtilis.</title>
        <authorList>
            <person name="Takami H."/>
            <person name="Nakasone K."/>
            <person name="Takaki Y."/>
            <person name="Maeno G."/>
            <person name="Sasaki R."/>
            <person name="Masui N."/>
            <person name="Fuji F."/>
            <person name="Hirama C."/>
            <person name="Nakamura Y."/>
            <person name="Ogasawara N."/>
            <person name="Kuhara S."/>
            <person name="Horikoshi K."/>
        </authorList>
    </citation>
    <scope>NUCLEOTIDE SEQUENCE [LARGE SCALE GENOMIC DNA]</scope>
    <source>
        <strain evidence="4">ATCC BAA-125 / DSM 18197 / FERM 7344 / JCM 9153 / C-125</strain>
    </source>
</reference>